<feature type="disulfide bond" evidence="1">
    <location>
        <begin position="155"/>
        <end position="165"/>
    </location>
</feature>
<evidence type="ECO:0000256" key="1">
    <source>
        <dbReference type="PROSITE-ProRule" id="PRU00076"/>
    </source>
</evidence>
<dbReference type="Gene3D" id="2.10.25.10">
    <property type="entry name" value="Laminin"/>
    <property type="match status" value="1"/>
</dbReference>
<feature type="domain" description="EGF-like" evidence="2">
    <location>
        <begin position="151"/>
        <end position="188"/>
    </location>
</feature>
<keyword evidence="1" id="KW-1015">Disulfide bond</keyword>
<dbReference type="SMART" id="SM00181">
    <property type="entry name" value="EGF"/>
    <property type="match status" value="3"/>
</dbReference>
<dbReference type="PROSITE" id="PS00022">
    <property type="entry name" value="EGF_1"/>
    <property type="match status" value="1"/>
</dbReference>
<accession>A0A8T0G5S9</accession>
<gene>
    <name evidence="3" type="ORF">HNY73_001524</name>
</gene>
<evidence type="ECO:0000313" key="3">
    <source>
        <dbReference type="EMBL" id="KAF8797239.1"/>
    </source>
</evidence>
<organism evidence="3 4">
    <name type="scientific">Argiope bruennichi</name>
    <name type="common">Wasp spider</name>
    <name type="synonym">Aranea bruennichi</name>
    <dbReference type="NCBI Taxonomy" id="94029"/>
    <lineage>
        <taxon>Eukaryota</taxon>
        <taxon>Metazoa</taxon>
        <taxon>Ecdysozoa</taxon>
        <taxon>Arthropoda</taxon>
        <taxon>Chelicerata</taxon>
        <taxon>Arachnida</taxon>
        <taxon>Araneae</taxon>
        <taxon>Araneomorphae</taxon>
        <taxon>Entelegynae</taxon>
        <taxon>Araneoidea</taxon>
        <taxon>Araneidae</taxon>
        <taxon>Argiope</taxon>
    </lineage>
</organism>
<dbReference type="Proteomes" id="UP000807504">
    <property type="component" value="Unassembled WGS sequence"/>
</dbReference>
<feature type="disulfide bond" evidence="1">
    <location>
        <begin position="159"/>
        <end position="176"/>
    </location>
</feature>
<reference evidence="3" key="2">
    <citation type="submission" date="2020-06" db="EMBL/GenBank/DDBJ databases">
        <authorList>
            <person name="Sheffer M."/>
        </authorList>
    </citation>
    <scope>NUCLEOTIDE SEQUENCE</scope>
</reference>
<evidence type="ECO:0000313" key="4">
    <source>
        <dbReference type="Proteomes" id="UP000807504"/>
    </source>
</evidence>
<dbReference type="EMBL" id="JABXBU010000001">
    <property type="protein sequence ID" value="KAF8797239.1"/>
    <property type="molecule type" value="Genomic_DNA"/>
</dbReference>
<keyword evidence="1" id="KW-0245">EGF-like domain</keyword>
<dbReference type="InterPro" id="IPR000742">
    <property type="entry name" value="EGF"/>
</dbReference>
<dbReference type="AlphaFoldDB" id="A0A8T0G5S9"/>
<dbReference type="CDD" id="cd00054">
    <property type="entry name" value="EGF_CA"/>
    <property type="match status" value="1"/>
</dbReference>
<proteinExistence type="predicted"/>
<sequence length="353" mass="39180">MSDRRGDKSQIGELNICCGLECWTIFFDITDDTPQAIKAGLLDLCSSVSARNYAISDRFFTFNGADAPKNVSAGEWDIEEGCKCMNGRCEKLCVKERNGVCRKTSNVCVCGPEYFKANDETCINCECGKGFNCTFYHVTRTCTCPEGFYIRDDKCAALCDESHPCQNGGKCIDGKCQCKTGTSGAFCESPDRCEATCNQPLLVECVYNEEKEDVYCLCKNRSLVYDFELGICKRDACAIQQLTASRRVTVNSIARATKDIKEEFTKSHKLEKNALILTSAKIPRHAQTERLQNASTSMDLTCVAARLVISPSVHLPILAKLHVKNIKYPGRPRGLPLVLSLPSSPFQWESCYS</sequence>
<dbReference type="PROSITE" id="PS50026">
    <property type="entry name" value="EGF_3"/>
    <property type="match status" value="1"/>
</dbReference>
<reference evidence="3" key="1">
    <citation type="journal article" date="2020" name="bioRxiv">
        <title>Chromosome-level reference genome of the European wasp spider Argiope bruennichi: a resource for studies on range expansion and evolutionary adaptation.</title>
        <authorList>
            <person name="Sheffer M.M."/>
            <person name="Hoppe A."/>
            <person name="Krehenwinkel H."/>
            <person name="Uhl G."/>
            <person name="Kuss A.W."/>
            <person name="Jensen L."/>
            <person name="Jensen C."/>
            <person name="Gillespie R.G."/>
            <person name="Hoff K.J."/>
            <person name="Prost S."/>
        </authorList>
    </citation>
    <scope>NUCLEOTIDE SEQUENCE</scope>
</reference>
<keyword evidence="4" id="KW-1185">Reference proteome</keyword>
<protein>
    <submittedName>
        <fullName evidence="3">Delta-like protein A like protein</fullName>
    </submittedName>
</protein>
<evidence type="ECO:0000259" key="2">
    <source>
        <dbReference type="PROSITE" id="PS50026"/>
    </source>
</evidence>
<comment type="caution">
    <text evidence="3">The sequence shown here is derived from an EMBL/GenBank/DDBJ whole genome shotgun (WGS) entry which is preliminary data.</text>
</comment>
<feature type="disulfide bond" evidence="1">
    <location>
        <begin position="178"/>
        <end position="187"/>
    </location>
</feature>
<name>A0A8T0G5S9_ARGBR</name>